<sequence>MWGNSTLCSIRYSLTGVGSCIELSSGKGQNVNFGTSVVGLSTQHSARLTPSCCFPIFLVLAWVDSIAMTVMSIVLQKDMSLTETLKATGVTSKVLWCAWFSNSALMLNASTILLTAIIMVRGISYGGWRRTNMLTCFANVCSQGCMPLAYPLIYPIGLNLTDPAKPVVEKPKVKRPAFDNPTEEQTKPCEHKDPQEILELQEQLEEHEGNSKNH</sequence>
<reference evidence="3" key="1">
    <citation type="submission" date="2023-03" db="EMBL/GenBank/DDBJ databases">
        <title>Electrophorus voltai genome.</title>
        <authorList>
            <person name="Bian C."/>
        </authorList>
    </citation>
    <scope>NUCLEOTIDE SEQUENCE</scope>
    <source>
        <strain evidence="3">CB-2022</strain>
        <tissue evidence="3">Muscle</tissue>
    </source>
</reference>
<keyword evidence="2" id="KW-0812">Transmembrane</keyword>
<dbReference type="EMBL" id="JAROKS010000016">
    <property type="protein sequence ID" value="KAK1794864.1"/>
    <property type="molecule type" value="Genomic_DNA"/>
</dbReference>
<evidence type="ECO:0000256" key="2">
    <source>
        <dbReference type="SAM" id="Phobius"/>
    </source>
</evidence>
<protein>
    <submittedName>
        <fullName evidence="3">Uncharacterized protein</fullName>
    </submittedName>
</protein>
<keyword evidence="2" id="KW-0472">Membrane</keyword>
<gene>
    <name evidence="3" type="ORF">P4O66_010062</name>
</gene>
<evidence type="ECO:0000313" key="3">
    <source>
        <dbReference type="EMBL" id="KAK1794864.1"/>
    </source>
</evidence>
<keyword evidence="4" id="KW-1185">Reference proteome</keyword>
<dbReference type="Proteomes" id="UP001239994">
    <property type="component" value="Unassembled WGS sequence"/>
</dbReference>
<dbReference type="AlphaFoldDB" id="A0AAD8Z908"/>
<evidence type="ECO:0000256" key="1">
    <source>
        <dbReference type="SAM" id="MobiDB-lite"/>
    </source>
</evidence>
<feature type="compositionally biased region" description="Basic and acidic residues" evidence="1">
    <location>
        <begin position="184"/>
        <end position="195"/>
    </location>
</feature>
<feature type="region of interest" description="Disordered" evidence="1">
    <location>
        <begin position="171"/>
        <end position="195"/>
    </location>
</feature>
<evidence type="ECO:0000313" key="4">
    <source>
        <dbReference type="Proteomes" id="UP001239994"/>
    </source>
</evidence>
<comment type="caution">
    <text evidence="3">The sequence shown here is derived from an EMBL/GenBank/DDBJ whole genome shotgun (WGS) entry which is preliminary data.</text>
</comment>
<organism evidence="3 4">
    <name type="scientific">Electrophorus voltai</name>
    <dbReference type="NCBI Taxonomy" id="2609070"/>
    <lineage>
        <taxon>Eukaryota</taxon>
        <taxon>Metazoa</taxon>
        <taxon>Chordata</taxon>
        <taxon>Craniata</taxon>
        <taxon>Vertebrata</taxon>
        <taxon>Euteleostomi</taxon>
        <taxon>Actinopterygii</taxon>
        <taxon>Neopterygii</taxon>
        <taxon>Teleostei</taxon>
        <taxon>Ostariophysi</taxon>
        <taxon>Gymnotiformes</taxon>
        <taxon>Gymnotoidei</taxon>
        <taxon>Gymnotidae</taxon>
        <taxon>Electrophorus</taxon>
    </lineage>
</organism>
<proteinExistence type="predicted"/>
<accession>A0AAD8Z908</accession>
<feature type="transmembrane region" description="Helical" evidence="2">
    <location>
        <begin position="95"/>
        <end position="120"/>
    </location>
</feature>
<keyword evidence="2" id="KW-1133">Transmembrane helix</keyword>
<feature type="transmembrane region" description="Helical" evidence="2">
    <location>
        <begin position="52"/>
        <end position="75"/>
    </location>
</feature>
<name>A0AAD8Z908_9TELE</name>